<dbReference type="InterPro" id="IPR051310">
    <property type="entry name" value="MCP_chemotaxis"/>
</dbReference>
<keyword evidence="2" id="KW-1003">Cell membrane</keyword>
<dbReference type="GO" id="GO:0007165">
    <property type="term" value="P:signal transduction"/>
    <property type="evidence" value="ECO:0007669"/>
    <property type="project" value="UniProtKB-KW"/>
</dbReference>
<dbReference type="PROSITE" id="PS50111">
    <property type="entry name" value="CHEMOTAXIS_TRANSDUC_2"/>
    <property type="match status" value="1"/>
</dbReference>
<comment type="subcellular location">
    <subcellularLocation>
        <location evidence="1">Cell membrane</location>
        <topology evidence="1">Multi-pass membrane protein</topology>
    </subcellularLocation>
</comment>
<protein>
    <submittedName>
        <fullName evidence="12">Methyl-accepting chemotaxis protein</fullName>
    </submittedName>
</protein>
<dbReference type="OrthoDB" id="5292010at2"/>
<proteinExistence type="inferred from homology"/>
<keyword evidence="8" id="KW-0807">Transducer</keyword>
<dbReference type="AlphaFoldDB" id="A0A4R6FS70"/>
<feature type="domain" description="HAMP" evidence="11">
    <location>
        <begin position="210"/>
        <end position="263"/>
    </location>
</feature>
<comment type="similarity">
    <text evidence="7">Belongs to the methyl-accepting chemotaxis (MCP) protein family.</text>
</comment>
<dbReference type="SUPFAM" id="SSF158472">
    <property type="entry name" value="HAMP domain-like"/>
    <property type="match status" value="1"/>
</dbReference>
<keyword evidence="3" id="KW-0145">Chemotaxis</keyword>
<dbReference type="Proteomes" id="UP000295493">
    <property type="component" value="Unassembled WGS sequence"/>
</dbReference>
<feature type="domain" description="HAMP" evidence="11">
    <location>
        <begin position="279"/>
        <end position="325"/>
    </location>
</feature>
<dbReference type="Pfam" id="PF00015">
    <property type="entry name" value="MCPsignal"/>
    <property type="match status" value="1"/>
</dbReference>
<evidence type="ECO:0000256" key="9">
    <source>
        <dbReference type="SAM" id="Phobius"/>
    </source>
</evidence>
<evidence type="ECO:0000256" key="3">
    <source>
        <dbReference type="ARBA" id="ARBA00022500"/>
    </source>
</evidence>
<comment type="caution">
    <text evidence="12">The sequence shown here is derived from an EMBL/GenBank/DDBJ whole genome shotgun (WGS) entry which is preliminary data.</text>
</comment>
<evidence type="ECO:0000256" key="8">
    <source>
        <dbReference type="PROSITE-ProRule" id="PRU00284"/>
    </source>
</evidence>
<evidence type="ECO:0000256" key="5">
    <source>
        <dbReference type="ARBA" id="ARBA00022989"/>
    </source>
</evidence>
<feature type="domain" description="Methyl-accepting transducer" evidence="10">
    <location>
        <begin position="330"/>
        <end position="559"/>
    </location>
</feature>
<dbReference type="SMART" id="SM00304">
    <property type="entry name" value="HAMP"/>
    <property type="match status" value="2"/>
</dbReference>
<dbReference type="EMBL" id="SNWD01000003">
    <property type="protein sequence ID" value="TDN84563.1"/>
    <property type="molecule type" value="Genomic_DNA"/>
</dbReference>
<dbReference type="Gene3D" id="6.10.340.10">
    <property type="match status" value="1"/>
</dbReference>
<dbReference type="InterPro" id="IPR033463">
    <property type="entry name" value="sCache_3"/>
</dbReference>
<name>A0A4R6FS70_9SPHN</name>
<dbReference type="InterPro" id="IPR004089">
    <property type="entry name" value="MCPsignal_dom"/>
</dbReference>
<feature type="transmembrane region" description="Helical" evidence="9">
    <location>
        <begin position="190"/>
        <end position="209"/>
    </location>
</feature>
<dbReference type="SMART" id="SM00283">
    <property type="entry name" value="MA"/>
    <property type="match status" value="1"/>
</dbReference>
<dbReference type="PANTHER" id="PTHR43531:SF11">
    <property type="entry name" value="METHYL-ACCEPTING CHEMOTAXIS PROTEIN 3"/>
    <property type="match status" value="1"/>
</dbReference>
<evidence type="ECO:0000256" key="2">
    <source>
        <dbReference type="ARBA" id="ARBA00022475"/>
    </source>
</evidence>
<evidence type="ECO:0000313" key="12">
    <source>
        <dbReference type="EMBL" id="TDN84563.1"/>
    </source>
</evidence>
<accession>A0A4R6FS70</accession>
<dbReference type="PROSITE" id="PS50885">
    <property type="entry name" value="HAMP"/>
    <property type="match status" value="2"/>
</dbReference>
<dbReference type="SUPFAM" id="SSF58104">
    <property type="entry name" value="Methyl-accepting chemotaxis protein (MCP) signaling domain"/>
    <property type="match status" value="1"/>
</dbReference>
<keyword evidence="13" id="KW-1185">Reference proteome</keyword>
<dbReference type="CDD" id="cd06225">
    <property type="entry name" value="HAMP"/>
    <property type="match status" value="1"/>
</dbReference>
<organism evidence="12 13">
    <name type="scientific">Stakelama pacifica</name>
    <dbReference type="NCBI Taxonomy" id="517720"/>
    <lineage>
        <taxon>Bacteria</taxon>
        <taxon>Pseudomonadati</taxon>
        <taxon>Pseudomonadota</taxon>
        <taxon>Alphaproteobacteria</taxon>
        <taxon>Sphingomonadales</taxon>
        <taxon>Sphingomonadaceae</taxon>
        <taxon>Stakelama</taxon>
    </lineage>
</organism>
<dbReference type="Pfam" id="PF17202">
    <property type="entry name" value="sCache_3_3"/>
    <property type="match status" value="1"/>
</dbReference>
<reference evidence="12 13" key="1">
    <citation type="submission" date="2019-03" db="EMBL/GenBank/DDBJ databases">
        <title>Genomic Encyclopedia of Type Strains, Phase IV (KMG-IV): sequencing the most valuable type-strain genomes for metagenomic binning, comparative biology and taxonomic classification.</title>
        <authorList>
            <person name="Goeker M."/>
        </authorList>
    </citation>
    <scope>NUCLEOTIDE SEQUENCE [LARGE SCALE GENOMIC DNA]</scope>
    <source>
        <strain evidence="12 13">DSM 25059</strain>
    </source>
</reference>
<dbReference type="GO" id="GO:0006935">
    <property type="term" value="P:chemotaxis"/>
    <property type="evidence" value="ECO:0007669"/>
    <property type="project" value="UniProtKB-KW"/>
</dbReference>
<dbReference type="Pfam" id="PF00672">
    <property type="entry name" value="HAMP"/>
    <property type="match status" value="1"/>
</dbReference>
<gene>
    <name evidence="12" type="ORF">EV664_103208</name>
</gene>
<dbReference type="InterPro" id="IPR003660">
    <property type="entry name" value="HAMP_dom"/>
</dbReference>
<dbReference type="GO" id="GO:0005886">
    <property type="term" value="C:plasma membrane"/>
    <property type="evidence" value="ECO:0007669"/>
    <property type="project" value="UniProtKB-SubCell"/>
</dbReference>
<dbReference type="RefSeq" id="WP_133494949.1">
    <property type="nucleotide sequence ID" value="NZ_BMLU01000003.1"/>
</dbReference>
<sequence length="595" mass="62371">MTGLFGKTSLATKITVLTLGALLLLALTVFVVSTRIVTANATRAAEEAQEANMRVAWSVLHKYGADFRRDGDTIYVGDKAINGWNDPVDEVKQLVGGTATVFSGDTRVATNVMKDDGTRAVGTKLARNAAYDAVLVRGEPYRGQADILGKPFFTAYDPIKNKAGETIGVLYVGLPKDSLIADLHELEAKLGVAVALVTLIMAALTFILANRMFRPLGQLSDAMGRIGNGDTEIVVPARERGDEVGRMAASLEGFRQAAIAKRSAEAQQAKADAERQTVLAQLGAALARIEHGKLTTPIDTPFPPAFEPIRHSYNSALESLSTLVGEVKRRAGAIRTGSEEITHASEDLARRTEANAASIEETSAAATQINERLRSSAQSAGDTVARAGQAGTLVKSGRQVTDAAVQAMQRVSESARGIDDVIEGLDKIAFQTRVLAMNAAVEAGRAGEAGAGFAQVADLVSALAMRAETESSRAREQLSVTQSEIEIAVGAVGQVDGALVEIVEGVSEVNRLVSSMADDNQAQGSAVSQVTSAIGTLESSTQQNAAMVEQTSAAARNLLGDVQALAEAAERFETARSAAVRGAPAQSLKAVEMAA</sequence>
<keyword evidence="6 9" id="KW-0472">Membrane</keyword>
<evidence type="ECO:0000256" key="7">
    <source>
        <dbReference type="ARBA" id="ARBA00029447"/>
    </source>
</evidence>
<keyword evidence="4 9" id="KW-0812">Transmembrane</keyword>
<evidence type="ECO:0000313" key="13">
    <source>
        <dbReference type="Proteomes" id="UP000295493"/>
    </source>
</evidence>
<evidence type="ECO:0000256" key="4">
    <source>
        <dbReference type="ARBA" id="ARBA00022692"/>
    </source>
</evidence>
<keyword evidence="5 9" id="KW-1133">Transmembrane helix</keyword>
<dbReference type="InterPro" id="IPR029151">
    <property type="entry name" value="Sensor-like_sf"/>
</dbReference>
<evidence type="ECO:0000259" key="11">
    <source>
        <dbReference type="PROSITE" id="PS50885"/>
    </source>
</evidence>
<evidence type="ECO:0000259" key="10">
    <source>
        <dbReference type="PROSITE" id="PS50111"/>
    </source>
</evidence>
<dbReference type="Gene3D" id="1.10.287.950">
    <property type="entry name" value="Methyl-accepting chemotaxis protein"/>
    <property type="match status" value="1"/>
</dbReference>
<evidence type="ECO:0000256" key="1">
    <source>
        <dbReference type="ARBA" id="ARBA00004651"/>
    </source>
</evidence>
<dbReference type="SUPFAM" id="SSF103190">
    <property type="entry name" value="Sensory domain-like"/>
    <property type="match status" value="1"/>
</dbReference>
<dbReference type="PANTHER" id="PTHR43531">
    <property type="entry name" value="PROTEIN ICFG"/>
    <property type="match status" value="1"/>
</dbReference>
<evidence type="ECO:0000256" key="6">
    <source>
        <dbReference type="ARBA" id="ARBA00023136"/>
    </source>
</evidence>